<reference evidence="1 2" key="1">
    <citation type="submission" date="2020-06" db="EMBL/GenBank/DDBJ databases">
        <title>Transcriptomic and genomic resources for Thalictrum thalictroides and T. hernandezii: Facilitating candidate gene discovery in an emerging model plant lineage.</title>
        <authorList>
            <person name="Arias T."/>
            <person name="Riano-Pachon D.M."/>
            <person name="Di Stilio V.S."/>
        </authorList>
    </citation>
    <scope>NUCLEOTIDE SEQUENCE [LARGE SCALE GENOMIC DNA]</scope>
    <source>
        <strain evidence="2">cv. WT478/WT964</strain>
        <tissue evidence="1">Leaves</tissue>
    </source>
</reference>
<comment type="caution">
    <text evidence="1">The sequence shown here is derived from an EMBL/GenBank/DDBJ whole genome shotgun (WGS) entry which is preliminary data.</text>
</comment>
<organism evidence="1 2">
    <name type="scientific">Thalictrum thalictroides</name>
    <name type="common">Rue-anemone</name>
    <name type="synonym">Anemone thalictroides</name>
    <dbReference type="NCBI Taxonomy" id="46969"/>
    <lineage>
        <taxon>Eukaryota</taxon>
        <taxon>Viridiplantae</taxon>
        <taxon>Streptophyta</taxon>
        <taxon>Embryophyta</taxon>
        <taxon>Tracheophyta</taxon>
        <taxon>Spermatophyta</taxon>
        <taxon>Magnoliopsida</taxon>
        <taxon>Ranunculales</taxon>
        <taxon>Ranunculaceae</taxon>
        <taxon>Thalictroideae</taxon>
        <taxon>Thalictrum</taxon>
    </lineage>
</organism>
<accession>A0A7J6VVS4</accession>
<dbReference type="AlphaFoldDB" id="A0A7J6VVS4"/>
<evidence type="ECO:0000313" key="1">
    <source>
        <dbReference type="EMBL" id="KAF5188963.1"/>
    </source>
</evidence>
<protein>
    <submittedName>
        <fullName evidence="1">Transposase, Tc1-like protein</fullName>
    </submittedName>
</protein>
<gene>
    <name evidence="1" type="ORF">FRX31_021450</name>
</gene>
<evidence type="ECO:0000313" key="2">
    <source>
        <dbReference type="Proteomes" id="UP000554482"/>
    </source>
</evidence>
<dbReference type="PANTHER" id="PTHR33889:SF1">
    <property type="entry name" value="OS03G0834800 PROTEIN"/>
    <property type="match status" value="1"/>
</dbReference>
<dbReference type="OrthoDB" id="1739492at2759"/>
<proteinExistence type="predicted"/>
<dbReference type="PANTHER" id="PTHR33889">
    <property type="entry name" value="OS04G0681850 PROTEIN"/>
    <property type="match status" value="1"/>
</dbReference>
<sequence length="259" mass="28534">MSSVVNVRTADDYLSSKFNVTNVKQEQFDLGDANNDALGQVSHASYGIESSVENRRKKPNLTEEERRAIWELLLTKRRPDDSNKLLPSAAPEVGNQFGVSAITVRKLFQRGLDSLNNGAVVANVTANKKDRVGRKKSITVTAEQVMTIPLLKRQNIRSLAAQLNISKSTAHRICKANKLIKPHSNAIKPFLTSENKVQRVRYCLSHLELKLLPPISSAAGQSHFESMMDEASGTQPDAISCPGDIAQNAKDFICSHLQS</sequence>
<dbReference type="EMBL" id="JABWDY010026116">
    <property type="protein sequence ID" value="KAF5188963.1"/>
    <property type="molecule type" value="Genomic_DNA"/>
</dbReference>
<keyword evidence="2" id="KW-1185">Reference proteome</keyword>
<name>A0A7J6VVS4_THATH</name>
<dbReference type="Proteomes" id="UP000554482">
    <property type="component" value="Unassembled WGS sequence"/>
</dbReference>